<proteinExistence type="predicted"/>
<dbReference type="Proteomes" id="UP000265703">
    <property type="component" value="Unassembled WGS sequence"/>
</dbReference>
<evidence type="ECO:0008006" key="3">
    <source>
        <dbReference type="Google" id="ProtNLM"/>
    </source>
</evidence>
<evidence type="ECO:0000313" key="2">
    <source>
        <dbReference type="Proteomes" id="UP000265703"/>
    </source>
</evidence>
<accession>A0A397SAU5</accession>
<name>A0A397SAU5_9GLOM</name>
<dbReference type="OrthoDB" id="2442604at2759"/>
<dbReference type="Gene3D" id="3.30.40.10">
    <property type="entry name" value="Zinc/RING finger domain, C3HC4 (zinc finger)"/>
    <property type="match status" value="1"/>
</dbReference>
<protein>
    <recommendedName>
        <fullName evidence="3">RING-type domain-containing protein</fullName>
    </recommendedName>
</protein>
<sequence length="103" mass="11786">MINGVTKEMRNEIAFTTLSCGYTFHRDCILKKFLLTQPNVCPFPDCRKNIKIVIPIRELSVSTQSSTLSMVGRMSTQLQINPTEMILEETTPELDMDTDRVMK</sequence>
<dbReference type="InterPro" id="IPR013083">
    <property type="entry name" value="Znf_RING/FYVE/PHD"/>
</dbReference>
<keyword evidence="2" id="KW-1185">Reference proteome</keyword>
<reference evidence="1 2" key="1">
    <citation type="submission" date="2018-06" db="EMBL/GenBank/DDBJ databases">
        <title>Comparative genomics reveals the genomic features of Rhizophagus irregularis, R. cerebriforme, R. diaphanum and Gigaspora rosea, and their symbiotic lifestyle signature.</title>
        <authorList>
            <person name="Morin E."/>
            <person name="San Clemente H."/>
            <person name="Chen E.C.H."/>
            <person name="De La Providencia I."/>
            <person name="Hainaut M."/>
            <person name="Kuo A."/>
            <person name="Kohler A."/>
            <person name="Murat C."/>
            <person name="Tang N."/>
            <person name="Roy S."/>
            <person name="Loubradou J."/>
            <person name="Henrissat B."/>
            <person name="Grigoriev I.V."/>
            <person name="Corradi N."/>
            <person name="Roux C."/>
            <person name="Martin F.M."/>
        </authorList>
    </citation>
    <scope>NUCLEOTIDE SEQUENCE [LARGE SCALE GENOMIC DNA]</scope>
    <source>
        <strain evidence="1 2">DAOM 227022</strain>
    </source>
</reference>
<dbReference type="EMBL" id="QKYT01001297">
    <property type="protein sequence ID" value="RIA79444.1"/>
    <property type="molecule type" value="Genomic_DNA"/>
</dbReference>
<dbReference type="AlphaFoldDB" id="A0A397SAU5"/>
<evidence type="ECO:0000313" key="1">
    <source>
        <dbReference type="EMBL" id="RIA79444.1"/>
    </source>
</evidence>
<organism evidence="1 2">
    <name type="scientific">Glomus cerebriforme</name>
    <dbReference type="NCBI Taxonomy" id="658196"/>
    <lineage>
        <taxon>Eukaryota</taxon>
        <taxon>Fungi</taxon>
        <taxon>Fungi incertae sedis</taxon>
        <taxon>Mucoromycota</taxon>
        <taxon>Glomeromycotina</taxon>
        <taxon>Glomeromycetes</taxon>
        <taxon>Glomerales</taxon>
        <taxon>Glomeraceae</taxon>
        <taxon>Glomus</taxon>
    </lineage>
</organism>
<comment type="caution">
    <text evidence="1">The sequence shown here is derived from an EMBL/GenBank/DDBJ whole genome shotgun (WGS) entry which is preliminary data.</text>
</comment>
<gene>
    <name evidence="1" type="ORF">C1645_840682</name>
</gene>
<dbReference type="SUPFAM" id="SSF57850">
    <property type="entry name" value="RING/U-box"/>
    <property type="match status" value="1"/>
</dbReference>